<evidence type="ECO:0000313" key="1">
    <source>
        <dbReference type="EMBL" id="CAJ1404388.1"/>
    </source>
</evidence>
<accession>A0AA36JDU4</accession>
<dbReference type="AlphaFoldDB" id="A0AA36JDU4"/>
<name>A0AA36JDU4_9DINO</name>
<comment type="caution">
    <text evidence="1">The sequence shown here is derived from an EMBL/GenBank/DDBJ whole genome shotgun (WGS) entry which is preliminary data.</text>
</comment>
<sequence>MLTATPLNVVKMLRADRILPKWEGKVCPRYEKGTLSGLKLEAGTGMPKHRCSHWKCRVYINPQHLHPLFVDGRGAAAQPLQTQAALLMLKLNNISNPAVHRLLHVNHKMVEDLDKRLCHARKTWVEAKEKDIVFGKDQKWADVEADETTFDRMELGNKAPDPKNPVVWEQWCGIVQRGHPETLVLSRLSPRESAKRAPGPGAIRKVEWTPLAKKWLQDKKVILHTDSAKSYKTRVPGVLHDKVVHGKKRVKVKGQWKWKAPTYVKLAKHKNPITKKMITVKSGTQVVDRAWKFLKDRLTINQNAKDPFLS</sequence>
<protein>
    <recommendedName>
        <fullName evidence="3">Transposase</fullName>
    </recommendedName>
</protein>
<dbReference type="Proteomes" id="UP001178507">
    <property type="component" value="Unassembled WGS sequence"/>
</dbReference>
<gene>
    <name evidence="1" type="ORF">EVOR1521_LOCUS26841</name>
</gene>
<dbReference type="EMBL" id="CAUJNA010003538">
    <property type="protein sequence ID" value="CAJ1404388.1"/>
    <property type="molecule type" value="Genomic_DNA"/>
</dbReference>
<reference evidence="1" key="1">
    <citation type="submission" date="2023-08" db="EMBL/GenBank/DDBJ databases">
        <authorList>
            <person name="Chen Y."/>
            <person name="Shah S."/>
            <person name="Dougan E. K."/>
            <person name="Thang M."/>
            <person name="Chan C."/>
        </authorList>
    </citation>
    <scope>NUCLEOTIDE SEQUENCE</scope>
</reference>
<proteinExistence type="predicted"/>
<evidence type="ECO:0000313" key="2">
    <source>
        <dbReference type="Proteomes" id="UP001178507"/>
    </source>
</evidence>
<keyword evidence="2" id="KW-1185">Reference proteome</keyword>
<evidence type="ECO:0008006" key="3">
    <source>
        <dbReference type="Google" id="ProtNLM"/>
    </source>
</evidence>
<organism evidence="1 2">
    <name type="scientific">Effrenium voratum</name>
    <dbReference type="NCBI Taxonomy" id="2562239"/>
    <lineage>
        <taxon>Eukaryota</taxon>
        <taxon>Sar</taxon>
        <taxon>Alveolata</taxon>
        <taxon>Dinophyceae</taxon>
        <taxon>Suessiales</taxon>
        <taxon>Symbiodiniaceae</taxon>
        <taxon>Effrenium</taxon>
    </lineage>
</organism>